<keyword evidence="2" id="KW-1185">Reference proteome</keyword>
<dbReference type="EMBL" id="CP067018">
    <property type="protein sequence ID" value="QQN61059.1"/>
    <property type="molecule type" value="Genomic_DNA"/>
</dbReference>
<sequence>MNFPEFAGKSYDFIIFQGSEQKTVFQGVIPEGGKFTLKVPGEYSPYNGMSRWLITGTKEGGGLDMYIPGHNFSVSCNSNKPNNTNIIFRDNSGNTELNELYKVQQKILDRYQVMLQAVNIFTTNDPNYRIFQSEYENQKKDYEKFQRLLTKKADYISEFIRIVNITNGTGTRLYNKEIEKADNISFYIAHDLDWNILYTSGHWWSVISAWVSIHAKVLKDESRFMKEFELISSKLKNEVVYTDFISRLNYFLKEEGKEDYMKKIELIARDSKKMDNNNTSLEEYPKN</sequence>
<dbReference type="KEGG" id="egm:AYC65_14175"/>
<dbReference type="OrthoDB" id="1451664at2"/>
<dbReference type="Proteomes" id="UP000595426">
    <property type="component" value="Chromosome"/>
</dbReference>
<organism evidence="1 2">
    <name type="scientific">Elizabethkingia bruuniana</name>
    <dbReference type="NCBI Taxonomy" id="1756149"/>
    <lineage>
        <taxon>Bacteria</taxon>
        <taxon>Pseudomonadati</taxon>
        <taxon>Bacteroidota</taxon>
        <taxon>Flavobacteriia</taxon>
        <taxon>Flavobacteriales</taxon>
        <taxon>Weeksellaceae</taxon>
        <taxon>Elizabethkingia</taxon>
    </lineage>
</organism>
<evidence type="ECO:0000313" key="2">
    <source>
        <dbReference type="Proteomes" id="UP000595426"/>
    </source>
</evidence>
<accession>A0A7T8A0A7</accession>
<gene>
    <name evidence="1" type="ORF">I6H88_04165</name>
</gene>
<name>A0A7T8A0A7_9FLAO</name>
<evidence type="ECO:0000313" key="1">
    <source>
        <dbReference type="EMBL" id="QQN61059.1"/>
    </source>
</evidence>
<protein>
    <submittedName>
        <fullName evidence="1">Alkyl hydroperoxide reductase</fullName>
    </submittedName>
</protein>
<proteinExistence type="predicted"/>
<reference evidence="1 2" key="1">
    <citation type="submission" date="2020-12" db="EMBL/GenBank/DDBJ databases">
        <title>FDA dAtabase for Regulatory Grade micrObial Sequences (FDA-ARGOS): Supporting development and validation of Infectious Disease Dx tests.</title>
        <authorList>
            <person name="Kerrigan L."/>
            <person name="Long C."/>
            <person name="Tallon L."/>
            <person name="Sadzewicz L."/>
            <person name="Zhao X."/>
            <person name="Boylan J."/>
            <person name="Ott S."/>
            <person name="Bowen H."/>
            <person name="Vavikolanu K."/>
            <person name="Mehta A."/>
            <person name="Aluvathingal J."/>
            <person name="Nadendla S."/>
            <person name="Yan Y."/>
            <person name="Sichtig H."/>
        </authorList>
    </citation>
    <scope>NUCLEOTIDE SEQUENCE [LARGE SCALE GENOMIC DNA]</scope>
    <source>
        <strain evidence="1 2">FDAARGOS_1031</strain>
    </source>
</reference>
<dbReference type="AlphaFoldDB" id="A0A7T8A0A7"/>